<dbReference type="EMBL" id="JAFKCU010000005">
    <property type="protein sequence ID" value="MBN7817460.1"/>
    <property type="molecule type" value="Genomic_DNA"/>
</dbReference>
<organism evidence="1 2">
    <name type="scientific">Algoriphagus pacificus</name>
    <dbReference type="NCBI Taxonomy" id="2811234"/>
    <lineage>
        <taxon>Bacteria</taxon>
        <taxon>Pseudomonadati</taxon>
        <taxon>Bacteroidota</taxon>
        <taxon>Cytophagia</taxon>
        <taxon>Cytophagales</taxon>
        <taxon>Cyclobacteriaceae</taxon>
        <taxon>Algoriphagus</taxon>
    </lineage>
</organism>
<reference evidence="1 2" key="1">
    <citation type="submission" date="2021-03" db="EMBL/GenBank/DDBJ databases">
        <title>novel species isolated from a fishpond in China.</title>
        <authorList>
            <person name="Lu H."/>
            <person name="Cai Z."/>
        </authorList>
    </citation>
    <scope>NUCLEOTIDE SEQUENCE [LARGE SCALE GENOMIC DNA]</scope>
    <source>
        <strain evidence="1 2">YJ13C</strain>
    </source>
</reference>
<name>A0ABS3CK51_9BACT</name>
<evidence type="ECO:0000313" key="2">
    <source>
        <dbReference type="Proteomes" id="UP000664480"/>
    </source>
</evidence>
<protein>
    <submittedName>
        <fullName evidence="1">Uncharacterized protein</fullName>
    </submittedName>
</protein>
<dbReference type="Proteomes" id="UP000664480">
    <property type="component" value="Unassembled WGS sequence"/>
</dbReference>
<sequence length="235" mass="25783">MASLDISRNFSKFSFSTGKEVDTANPHGEREYTCSDGKWTAEGGTLDEFTVSDSGDSSGSSSEGAGLTKGGIVSEFGSGFVDGFGGGVDSTVDFFKSLTTEQGWKDLGIGMVDFAMLGCQTCPQGMLMRSQLANNTYSYIQNIPNMTAYQMGYDFGFGSEKALEILATRKLVGSFKTYPRANGFGFDFGSIRFDVHTFRLGGRKTGYNVWRPHIDIPGKVKHWPWHQIDKWKRGV</sequence>
<keyword evidence="2" id="KW-1185">Reference proteome</keyword>
<comment type="caution">
    <text evidence="1">The sequence shown here is derived from an EMBL/GenBank/DDBJ whole genome shotgun (WGS) entry which is preliminary data.</text>
</comment>
<proteinExistence type="predicted"/>
<accession>A0ABS3CK51</accession>
<dbReference type="RefSeq" id="WP_206588131.1">
    <property type="nucleotide sequence ID" value="NZ_JAFKCU010000005.1"/>
</dbReference>
<evidence type="ECO:0000313" key="1">
    <source>
        <dbReference type="EMBL" id="MBN7817460.1"/>
    </source>
</evidence>
<gene>
    <name evidence="1" type="ORF">J0A69_18610</name>
</gene>